<dbReference type="InterPro" id="IPR057038">
    <property type="entry name" value="FBX41/ZN365_Znf-C2H2"/>
</dbReference>
<accession>A0A3B3R3T3</accession>
<dbReference type="GO" id="GO:0030882">
    <property type="term" value="F:lipid antigen binding"/>
    <property type="evidence" value="ECO:0007669"/>
    <property type="project" value="Ensembl"/>
</dbReference>
<feature type="domain" description="FBX41/ZN365 C2H2-type zinc finger" evidence="4">
    <location>
        <begin position="44"/>
        <end position="70"/>
    </location>
</feature>
<dbReference type="PANTHER" id="PTHR15739:SF2">
    <property type="entry name" value="PROTEIN ZNF365"/>
    <property type="match status" value="1"/>
</dbReference>
<dbReference type="AlphaFoldDB" id="A0A3B3R3T3"/>
<dbReference type="InterPro" id="IPR052283">
    <property type="entry name" value="GenomicStab_NeuMorph_Reg"/>
</dbReference>
<evidence type="ECO:0000259" key="4">
    <source>
        <dbReference type="Pfam" id="PF23165"/>
    </source>
</evidence>
<keyword evidence="1" id="KW-0597">Phosphoprotein</keyword>
<dbReference type="Proteomes" id="UP000261540">
    <property type="component" value="Unplaced"/>
</dbReference>
<evidence type="ECO:0000313" key="5">
    <source>
        <dbReference type="Ensembl" id="ENSPKIP00000013427.1"/>
    </source>
</evidence>
<name>A0A3B3R3T3_9TELE</name>
<dbReference type="GO" id="GO:0050829">
    <property type="term" value="P:defense response to Gram-negative bacterium"/>
    <property type="evidence" value="ECO:0007669"/>
    <property type="project" value="Ensembl"/>
</dbReference>
<sequence length="365" mass="40952">MQCLFLFPSILFQVGNEMQQKLGDRKLLLCKDVAPPSGVAFLQLPFRCPRCGERQRLRSLSSLRAHLDHQPAYHTVHRLCSSSAWDPVDGQGGRKRAGVAGCTDRCQSSEPRGIAESAGKAGTLKEGTVAEQGEEQPGVGSDSSTLSYRLAQMVPMEVRAPSRLEEALRAANGTMMRRLQRLSTDLAQVDVELLRAHARFRHLAREKQQVSDRERALCRQVDTAVMEIGRLRERLSLSEQELEKKELEVISIHNFLEAATQHEMCGKVRLQNFIENLLQRISLAERLLEYYHSPSNLRHCRNYMMFQPVENGLSGMAESRSPGCPEVPPVYTEAKAVATQNGRSFPNPSRVRQGSKQNYCQSGHT</sequence>
<evidence type="ECO:0000256" key="1">
    <source>
        <dbReference type="ARBA" id="ARBA00022553"/>
    </source>
</evidence>
<dbReference type="GO" id="GO:0010569">
    <property type="term" value="P:regulation of double-strand break repair via homologous recombination"/>
    <property type="evidence" value="ECO:0007669"/>
    <property type="project" value="TreeGrafter"/>
</dbReference>
<feature type="region of interest" description="Disordered" evidence="3">
    <location>
        <begin position="340"/>
        <end position="365"/>
    </location>
</feature>
<dbReference type="GO" id="GO:0110026">
    <property type="term" value="P:regulation of DNA strand resection involved in replication fork processing"/>
    <property type="evidence" value="ECO:0007669"/>
    <property type="project" value="TreeGrafter"/>
</dbReference>
<keyword evidence="2" id="KW-0175">Coiled coil</keyword>
<protein>
    <submittedName>
        <fullName evidence="5">Zinc finger protein 365</fullName>
    </submittedName>
</protein>
<evidence type="ECO:0000256" key="2">
    <source>
        <dbReference type="ARBA" id="ARBA00023054"/>
    </source>
</evidence>
<dbReference type="GO" id="GO:0000723">
    <property type="term" value="P:telomere maintenance"/>
    <property type="evidence" value="ECO:0007669"/>
    <property type="project" value="TreeGrafter"/>
</dbReference>
<dbReference type="GO" id="GO:0001530">
    <property type="term" value="F:lipopolysaccharide binding"/>
    <property type="evidence" value="ECO:0007669"/>
    <property type="project" value="Ensembl"/>
</dbReference>
<evidence type="ECO:0000313" key="6">
    <source>
        <dbReference type="Proteomes" id="UP000261540"/>
    </source>
</evidence>
<proteinExistence type="predicted"/>
<evidence type="ECO:0000256" key="3">
    <source>
        <dbReference type="SAM" id="MobiDB-lite"/>
    </source>
</evidence>
<dbReference type="PANTHER" id="PTHR15739">
    <property type="entry name" value="ZINC FINGER PROTEIN"/>
    <property type="match status" value="1"/>
</dbReference>
<dbReference type="Pfam" id="PF23165">
    <property type="entry name" value="zf-C2H2_FBX41"/>
    <property type="match status" value="1"/>
</dbReference>
<dbReference type="Ensembl" id="ENSPKIT00000037851.1">
    <property type="protein sequence ID" value="ENSPKIP00000013427.1"/>
    <property type="gene ID" value="ENSPKIG00000000867.1"/>
</dbReference>
<reference evidence="5" key="1">
    <citation type="submission" date="2025-08" db="UniProtKB">
        <authorList>
            <consortium name="Ensembl"/>
        </authorList>
    </citation>
    <scope>IDENTIFICATION</scope>
</reference>
<feature type="region of interest" description="Disordered" evidence="3">
    <location>
        <begin position="90"/>
        <end position="145"/>
    </location>
</feature>
<reference evidence="5" key="2">
    <citation type="submission" date="2025-09" db="UniProtKB">
        <authorList>
            <consortium name="Ensembl"/>
        </authorList>
    </citation>
    <scope>IDENTIFICATION</scope>
</reference>
<organism evidence="5 6">
    <name type="scientific">Paramormyrops kingsleyae</name>
    <dbReference type="NCBI Taxonomy" id="1676925"/>
    <lineage>
        <taxon>Eukaryota</taxon>
        <taxon>Metazoa</taxon>
        <taxon>Chordata</taxon>
        <taxon>Craniata</taxon>
        <taxon>Vertebrata</taxon>
        <taxon>Euteleostomi</taxon>
        <taxon>Actinopterygii</taxon>
        <taxon>Neopterygii</taxon>
        <taxon>Teleostei</taxon>
        <taxon>Osteoglossocephala</taxon>
        <taxon>Osteoglossomorpha</taxon>
        <taxon>Osteoglossiformes</taxon>
        <taxon>Mormyridae</taxon>
        <taxon>Paramormyrops</taxon>
    </lineage>
</organism>
<dbReference type="GeneTree" id="ENSGT00530000063713"/>
<keyword evidence="6" id="KW-1185">Reference proteome</keyword>
<dbReference type="GO" id="GO:0010975">
    <property type="term" value="P:regulation of neuron projection development"/>
    <property type="evidence" value="ECO:0007669"/>
    <property type="project" value="TreeGrafter"/>
</dbReference>